<evidence type="ECO:0000313" key="2">
    <source>
        <dbReference type="Proteomes" id="UP000002774"/>
    </source>
</evidence>
<dbReference type="Proteomes" id="UP000002774">
    <property type="component" value="Chromosome"/>
</dbReference>
<dbReference type="EMBL" id="CM001403">
    <property type="protein sequence ID" value="EHQ28981.1"/>
    <property type="molecule type" value="Genomic_DNA"/>
</dbReference>
<evidence type="ECO:0008006" key="3">
    <source>
        <dbReference type="Google" id="ProtNLM"/>
    </source>
</evidence>
<reference evidence="1" key="1">
    <citation type="submission" date="2011-09" db="EMBL/GenBank/DDBJ databases">
        <title>The permanent draft genome of Mucilaginibacter paludis DSM 18603.</title>
        <authorList>
            <consortium name="US DOE Joint Genome Institute (JGI-PGF)"/>
            <person name="Lucas S."/>
            <person name="Han J."/>
            <person name="Lapidus A."/>
            <person name="Bruce D."/>
            <person name="Goodwin L."/>
            <person name="Pitluck S."/>
            <person name="Peters L."/>
            <person name="Kyrpides N."/>
            <person name="Mavromatis K."/>
            <person name="Ivanova N."/>
            <person name="Mikhailova N."/>
            <person name="Held B."/>
            <person name="Detter J.C."/>
            <person name="Tapia R."/>
            <person name="Han C."/>
            <person name="Land M."/>
            <person name="Hauser L."/>
            <person name="Markowitz V."/>
            <person name="Cheng J.-F."/>
            <person name="Hugenholtz P."/>
            <person name="Woyke T."/>
            <person name="Wu D."/>
            <person name="Tindall B."/>
            <person name="Brambilla E."/>
            <person name="Klenk H.-P."/>
            <person name="Eisen J.A."/>
        </authorList>
    </citation>
    <scope>NUCLEOTIDE SEQUENCE [LARGE SCALE GENOMIC DNA]</scope>
    <source>
        <strain evidence="1">DSM 18603</strain>
    </source>
</reference>
<gene>
    <name evidence="1" type="ORF">Mucpa_4897</name>
</gene>
<dbReference type="eggNOG" id="ENOG5032ED9">
    <property type="taxonomic scope" value="Bacteria"/>
</dbReference>
<protein>
    <recommendedName>
        <fullName evidence="3">HMA domain-containing protein</fullName>
    </recommendedName>
</protein>
<sequence length="103" mass="11973">MMEKPRLLFPALYPFSILSPNLKTPEHTTQVNIQEVLIFKTDVKTKADKLQIRKSLDKHPLVLQWNIDLDDVDCVLRVVSKYLTHNDITNLITQQGYHCEELA</sequence>
<evidence type="ECO:0000313" key="1">
    <source>
        <dbReference type="EMBL" id="EHQ28981.1"/>
    </source>
</evidence>
<dbReference type="AlphaFoldDB" id="H1Y794"/>
<name>H1Y794_9SPHI</name>
<dbReference type="RefSeq" id="WP_008509979.1">
    <property type="nucleotide sequence ID" value="NZ_CM001403.1"/>
</dbReference>
<organism evidence="1 2">
    <name type="scientific">Mucilaginibacter paludis DSM 18603</name>
    <dbReference type="NCBI Taxonomy" id="714943"/>
    <lineage>
        <taxon>Bacteria</taxon>
        <taxon>Pseudomonadati</taxon>
        <taxon>Bacteroidota</taxon>
        <taxon>Sphingobacteriia</taxon>
        <taxon>Sphingobacteriales</taxon>
        <taxon>Sphingobacteriaceae</taxon>
        <taxon>Mucilaginibacter</taxon>
    </lineage>
</organism>
<proteinExistence type="predicted"/>
<accession>H1Y794</accession>
<keyword evidence="2" id="KW-1185">Reference proteome</keyword>
<dbReference type="STRING" id="714943.Mucpa_4897"/>
<dbReference type="HOGENOM" id="CLU_134973_7_2_10"/>